<dbReference type="Gene3D" id="1.10.3210.10">
    <property type="entry name" value="Hypothetical protein af1432"/>
    <property type="match status" value="1"/>
</dbReference>
<name>A0A0F9C6Y3_9ZZZZ</name>
<protein>
    <recommendedName>
        <fullName evidence="2">HD domain-containing protein</fullName>
    </recommendedName>
</protein>
<reference evidence="1" key="1">
    <citation type="journal article" date="2015" name="Nature">
        <title>Complex archaea that bridge the gap between prokaryotes and eukaryotes.</title>
        <authorList>
            <person name="Spang A."/>
            <person name="Saw J.H."/>
            <person name="Jorgensen S.L."/>
            <person name="Zaremba-Niedzwiedzka K."/>
            <person name="Martijn J."/>
            <person name="Lind A.E."/>
            <person name="van Eijk R."/>
            <person name="Schleper C."/>
            <person name="Guy L."/>
            <person name="Ettema T.J."/>
        </authorList>
    </citation>
    <scope>NUCLEOTIDE SEQUENCE</scope>
</reference>
<evidence type="ECO:0008006" key="2">
    <source>
        <dbReference type="Google" id="ProtNLM"/>
    </source>
</evidence>
<comment type="caution">
    <text evidence="1">The sequence shown here is derived from an EMBL/GenBank/DDBJ whole genome shotgun (WGS) entry which is preliminary data.</text>
</comment>
<evidence type="ECO:0000313" key="1">
    <source>
        <dbReference type="EMBL" id="KKL45093.1"/>
    </source>
</evidence>
<organism evidence="1">
    <name type="scientific">marine sediment metagenome</name>
    <dbReference type="NCBI Taxonomy" id="412755"/>
    <lineage>
        <taxon>unclassified sequences</taxon>
        <taxon>metagenomes</taxon>
        <taxon>ecological metagenomes</taxon>
    </lineage>
</organism>
<gene>
    <name evidence="1" type="ORF">LCGC14_2359160</name>
</gene>
<dbReference type="SUPFAM" id="SSF109604">
    <property type="entry name" value="HD-domain/PDEase-like"/>
    <property type="match status" value="1"/>
</dbReference>
<dbReference type="AlphaFoldDB" id="A0A0F9C6Y3"/>
<proteinExistence type="predicted"/>
<feature type="non-terminal residue" evidence="1">
    <location>
        <position position="152"/>
    </location>
</feature>
<accession>A0A0F9C6Y3</accession>
<sequence>MGIDLSNAQDAIQIAPGRFFQPLHPWWPQIHLQDIAHALSNLCRFGGHCSKFYSVAQHSVLVSHYCPPEDALWGLMHDAAEAYLGEVPGPIKHDSRFGEQYRMAEVELLEAIAKRFGLPFGSWTLPQAVHAADTWLLAAEARDLMGDPEWAQ</sequence>
<dbReference type="EMBL" id="LAZR01034514">
    <property type="protein sequence ID" value="KKL45093.1"/>
    <property type="molecule type" value="Genomic_DNA"/>
</dbReference>